<proteinExistence type="predicted"/>
<name>A0ABD1PBS5_9LAMI</name>
<reference evidence="3" key="1">
    <citation type="submission" date="2024-07" db="EMBL/GenBank/DDBJ databases">
        <title>Two chromosome-level genome assemblies of Korean endemic species Abeliophyllum distichum and Forsythia ovata (Oleaceae).</title>
        <authorList>
            <person name="Jang H."/>
        </authorList>
    </citation>
    <scope>NUCLEOTIDE SEQUENCE [LARGE SCALE GENOMIC DNA]</scope>
</reference>
<evidence type="ECO:0000313" key="3">
    <source>
        <dbReference type="Proteomes" id="UP001604336"/>
    </source>
</evidence>
<accession>A0ABD1PBS5</accession>
<feature type="compositionally biased region" description="Basic and acidic residues" evidence="1">
    <location>
        <begin position="52"/>
        <end position="66"/>
    </location>
</feature>
<organism evidence="2 3">
    <name type="scientific">Abeliophyllum distichum</name>
    <dbReference type="NCBI Taxonomy" id="126358"/>
    <lineage>
        <taxon>Eukaryota</taxon>
        <taxon>Viridiplantae</taxon>
        <taxon>Streptophyta</taxon>
        <taxon>Embryophyta</taxon>
        <taxon>Tracheophyta</taxon>
        <taxon>Spermatophyta</taxon>
        <taxon>Magnoliopsida</taxon>
        <taxon>eudicotyledons</taxon>
        <taxon>Gunneridae</taxon>
        <taxon>Pentapetalae</taxon>
        <taxon>asterids</taxon>
        <taxon>lamiids</taxon>
        <taxon>Lamiales</taxon>
        <taxon>Oleaceae</taxon>
        <taxon>Forsythieae</taxon>
        <taxon>Abeliophyllum</taxon>
    </lineage>
</organism>
<gene>
    <name evidence="2" type="ORF">Adt_44761</name>
</gene>
<comment type="caution">
    <text evidence="2">The sequence shown here is derived from an EMBL/GenBank/DDBJ whole genome shotgun (WGS) entry which is preliminary data.</text>
</comment>
<feature type="compositionally biased region" description="Basic residues" evidence="1">
    <location>
        <begin position="38"/>
        <end position="51"/>
    </location>
</feature>
<keyword evidence="3" id="KW-1185">Reference proteome</keyword>
<protein>
    <submittedName>
        <fullName evidence="2">Uncharacterized protein</fullName>
    </submittedName>
</protein>
<dbReference type="EMBL" id="JBFOLK010000014">
    <property type="protein sequence ID" value="KAL2461341.1"/>
    <property type="molecule type" value="Genomic_DNA"/>
</dbReference>
<evidence type="ECO:0000256" key="1">
    <source>
        <dbReference type="SAM" id="MobiDB-lite"/>
    </source>
</evidence>
<sequence>MVGPRRQMTMRSRVVQWWVASGSGGRSPYGEGETQRTVVRKKHSTRMVREKHRAERAEMKQHADRGDSGWMVELGHQNFGGKPWRKRESSLVMGVWVGRGRFLICTDSFLPL</sequence>
<dbReference type="AlphaFoldDB" id="A0ABD1PBS5"/>
<feature type="region of interest" description="Disordered" evidence="1">
    <location>
        <begin position="22"/>
        <end position="66"/>
    </location>
</feature>
<dbReference type="Proteomes" id="UP001604336">
    <property type="component" value="Unassembled WGS sequence"/>
</dbReference>
<evidence type="ECO:0000313" key="2">
    <source>
        <dbReference type="EMBL" id="KAL2461341.1"/>
    </source>
</evidence>